<dbReference type="RefSeq" id="WP_076589153.1">
    <property type="nucleotide sequence ID" value="NZ_JABEYA020000006.1"/>
</dbReference>
<accession>A0ABT8C0W4</accession>
<dbReference type="Pfam" id="PF25218">
    <property type="entry name" value="TseH"/>
    <property type="match status" value="1"/>
</dbReference>
<dbReference type="EMBL" id="JAUFQC010000027">
    <property type="protein sequence ID" value="MDN3612579.1"/>
    <property type="molecule type" value="Genomic_DNA"/>
</dbReference>
<comment type="caution">
    <text evidence="2">The sequence shown here is derived from an EMBL/GenBank/DDBJ whole genome shotgun (WGS) entry which is preliminary data.</text>
</comment>
<protein>
    <recommendedName>
        <fullName evidence="1">Type VI secretion system effector TseH-like domain-containing protein</fullName>
    </recommendedName>
</protein>
<keyword evidence="3" id="KW-1185">Reference proteome</keyword>
<gene>
    <name evidence="2" type="ORF">QWZ16_23550</name>
</gene>
<sequence>MRISDSIIENGRVTELSLVNIMSELSINAGQGGRIEAVVFIGEYFDKAYQWLTNPNGPYRSPDRQPYDATDFNCMQFALDLLDALDIETHWAGLIVKPDEEMEELQEDYKDLRYSPGSRTLEIEND</sequence>
<evidence type="ECO:0000313" key="3">
    <source>
        <dbReference type="Proteomes" id="UP001238540"/>
    </source>
</evidence>
<name>A0ABT8C0W4_9VIBR</name>
<dbReference type="InterPro" id="IPR057382">
    <property type="entry name" value="TseH"/>
</dbReference>
<organism evidence="2 3">
    <name type="scientific">Vibrio ostreicida</name>
    <dbReference type="NCBI Taxonomy" id="526588"/>
    <lineage>
        <taxon>Bacteria</taxon>
        <taxon>Pseudomonadati</taxon>
        <taxon>Pseudomonadota</taxon>
        <taxon>Gammaproteobacteria</taxon>
        <taxon>Vibrionales</taxon>
        <taxon>Vibrionaceae</taxon>
        <taxon>Vibrio</taxon>
    </lineage>
</organism>
<proteinExistence type="predicted"/>
<dbReference type="Proteomes" id="UP001238540">
    <property type="component" value="Unassembled WGS sequence"/>
</dbReference>
<feature type="domain" description="Type VI secretion system effector TseH-like" evidence="1">
    <location>
        <begin position="6"/>
        <end position="82"/>
    </location>
</feature>
<reference evidence="3" key="1">
    <citation type="journal article" date="2019" name="Int. J. Syst. Evol. Microbiol.">
        <title>The Global Catalogue of Microorganisms (GCM) 10K type strain sequencing project: providing services to taxonomists for standard genome sequencing and annotation.</title>
        <authorList>
            <consortium name="The Broad Institute Genomics Platform"/>
            <consortium name="The Broad Institute Genome Sequencing Center for Infectious Disease"/>
            <person name="Wu L."/>
            <person name="Ma J."/>
        </authorList>
    </citation>
    <scope>NUCLEOTIDE SEQUENCE [LARGE SCALE GENOMIC DNA]</scope>
    <source>
        <strain evidence="3">CECT 7398</strain>
    </source>
</reference>
<evidence type="ECO:0000313" key="2">
    <source>
        <dbReference type="EMBL" id="MDN3612579.1"/>
    </source>
</evidence>
<evidence type="ECO:0000259" key="1">
    <source>
        <dbReference type="Pfam" id="PF25218"/>
    </source>
</evidence>